<accession>A0A084JMC5</accession>
<sequence>MSLKNDVLFIGVGNCGCKNAKIQADNGYAAMFINGSEQDLKLLGNVKNIFKLHGFDGFGGRREKAIECLQQNMDLLEALQNVEQKIIFLLYGSGGSTGAGLSTYILEQLLESVDDEGSPDKVICPVPFLPALNEPIGKHKNAYQSIAELQEIEGLGASFFINNSVTNATTGLKWINNTFAKLLDSFLTDESVGELNNFDTSERLEMLRDSGAMVLSLTGKDKQEMLVDKLVRTGIFAPLENDKKCGLIGIIHSGENDINTDAIVSEVGKPLNVFEGYNGKNTLVAVSGLSYPIEHISKLGELAKQGFAERKRSHQSAVKKLSNLDLEDEIVPVKATPAKKLSKLELLKQMRTTK</sequence>
<name>A0A084JMC5_9FIRM</name>
<proteinExistence type="predicted"/>
<reference evidence="1 2" key="1">
    <citation type="submission" date="2014-07" db="EMBL/GenBank/DDBJ databases">
        <title>Draft genome of Clostridium celerecrescens 152B isolated from sediments associated with methane hydrate from Krishna Godavari basin.</title>
        <authorList>
            <person name="Honkalas V.S."/>
            <person name="Dabir A.P."/>
            <person name="Arora P."/>
            <person name="Dhakephalkar P.K."/>
        </authorList>
    </citation>
    <scope>NUCLEOTIDE SEQUENCE [LARGE SCALE GENOMIC DNA]</scope>
    <source>
        <strain evidence="1 2">152B</strain>
    </source>
</reference>
<dbReference type="Proteomes" id="UP000028525">
    <property type="component" value="Unassembled WGS sequence"/>
</dbReference>
<evidence type="ECO:0000313" key="2">
    <source>
        <dbReference type="Proteomes" id="UP000028525"/>
    </source>
</evidence>
<evidence type="ECO:0008006" key="3">
    <source>
        <dbReference type="Google" id="ProtNLM"/>
    </source>
</evidence>
<dbReference type="AlphaFoldDB" id="A0A084JMC5"/>
<gene>
    <name evidence="1" type="ORF">IO98_11505</name>
</gene>
<dbReference type="OrthoDB" id="1956215at2"/>
<dbReference type="SUPFAM" id="SSF52490">
    <property type="entry name" value="Tubulin nucleotide-binding domain-like"/>
    <property type="match status" value="1"/>
</dbReference>
<dbReference type="EMBL" id="JPME01000013">
    <property type="protein sequence ID" value="KEZ90109.1"/>
    <property type="molecule type" value="Genomic_DNA"/>
</dbReference>
<dbReference type="RefSeq" id="WP_038281054.1">
    <property type="nucleotide sequence ID" value="NZ_JPME01000013.1"/>
</dbReference>
<dbReference type="Gene3D" id="3.30.1330.150">
    <property type="match status" value="1"/>
</dbReference>
<dbReference type="Gene3D" id="3.40.50.1440">
    <property type="entry name" value="Tubulin/FtsZ, GTPase domain"/>
    <property type="match status" value="1"/>
</dbReference>
<dbReference type="STRING" id="29354.IO98_11505"/>
<organism evidence="1 2">
    <name type="scientific">Lacrimispora celerecrescens</name>
    <dbReference type="NCBI Taxonomy" id="29354"/>
    <lineage>
        <taxon>Bacteria</taxon>
        <taxon>Bacillati</taxon>
        <taxon>Bacillota</taxon>
        <taxon>Clostridia</taxon>
        <taxon>Lachnospirales</taxon>
        <taxon>Lachnospiraceae</taxon>
        <taxon>Lacrimispora</taxon>
    </lineage>
</organism>
<dbReference type="InterPro" id="IPR036525">
    <property type="entry name" value="Tubulin/FtsZ_GTPase_sf"/>
</dbReference>
<protein>
    <recommendedName>
        <fullName evidence="3">Tubulin/FtsZ GTPase domain-containing protein</fullName>
    </recommendedName>
</protein>
<keyword evidence="2" id="KW-1185">Reference proteome</keyword>
<comment type="caution">
    <text evidence="1">The sequence shown here is derived from an EMBL/GenBank/DDBJ whole genome shotgun (WGS) entry which is preliminary data.</text>
</comment>
<evidence type="ECO:0000313" key="1">
    <source>
        <dbReference type="EMBL" id="KEZ90109.1"/>
    </source>
</evidence>